<organism evidence="2 3">
    <name type="scientific">Candidatus Azambacteria bacterium RIFCSPLOWO2_01_FULL_37_9</name>
    <dbReference type="NCBI Taxonomy" id="1797297"/>
    <lineage>
        <taxon>Bacteria</taxon>
        <taxon>Candidatus Azamiibacteriota</taxon>
    </lineage>
</organism>
<dbReference type="GO" id="GO:0008757">
    <property type="term" value="F:S-adenosylmethionine-dependent methyltransferase activity"/>
    <property type="evidence" value="ECO:0007669"/>
    <property type="project" value="InterPro"/>
</dbReference>
<dbReference type="AlphaFoldDB" id="A0A1F5C8I9"/>
<dbReference type="SUPFAM" id="SSF53335">
    <property type="entry name" value="S-adenosyl-L-methionine-dependent methyltransferases"/>
    <property type="match status" value="1"/>
</dbReference>
<accession>A0A1F5C8I9</accession>
<protein>
    <recommendedName>
        <fullName evidence="1">Methyltransferase type 11 domain-containing protein</fullName>
    </recommendedName>
</protein>
<evidence type="ECO:0000313" key="2">
    <source>
        <dbReference type="EMBL" id="OGD39154.1"/>
    </source>
</evidence>
<dbReference type="PANTHER" id="PTHR43591">
    <property type="entry name" value="METHYLTRANSFERASE"/>
    <property type="match status" value="1"/>
</dbReference>
<dbReference type="PANTHER" id="PTHR43591:SF24">
    <property type="entry name" value="2-METHOXY-6-POLYPRENYL-1,4-BENZOQUINOL METHYLASE, MITOCHONDRIAL"/>
    <property type="match status" value="1"/>
</dbReference>
<reference evidence="2 3" key="1">
    <citation type="journal article" date="2016" name="Nat. Commun.">
        <title>Thousands of microbial genomes shed light on interconnected biogeochemical processes in an aquifer system.</title>
        <authorList>
            <person name="Anantharaman K."/>
            <person name="Brown C.T."/>
            <person name="Hug L.A."/>
            <person name="Sharon I."/>
            <person name="Castelle C.J."/>
            <person name="Probst A.J."/>
            <person name="Thomas B.C."/>
            <person name="Singh A."/>
            <person name="Wilkins M.J."/>
            <person name="Karaoz U."/>
            <person name="Brodie E.L."/>
            <person name="Williams K.H."/>
            <person name="Hubbard S.S."/>
            <person name="Banfield J.F."/>
        </authorList>
    </citation>
    <scope>NUCLEOTIDE SEQUENCE [LARGE SCALE GENOMIC DNA]</scope>
</reference>
<evidence type="ECO:0000259" key="1">
    <source>
        <dbReference type="Pfam" id="PF08241"/>
    </source>
</evidence>
<feature type="domain" description="Methyltransferase type 11" evidence="1">
    <location>
        <begin position="44"/>
        <end position="137"/>
    </location>
</feature>
<dbReference type="EMBL" id="MEYQ01000015">
    <property type="protein sequence ID" value="OGD39154.1"/>
    <property type="molecule type" value="Genomic_DNA"/>
</dbReference>
<name>A0A1F5C8I9_9BACT</name>
<dbReference type="InterPro" id="IPR013216">
    <property type="entry name" value="Methyltransf_11"/>
</dbReference>
<evidence type="ECO:0000313" key="3">
    <source>
        <dbReference type="Proteomes" id="UP000177947"/>
    </source>
</evidence>
<comment type="caution">
    <text evidence="2">The sequence shown here is derived from an EMBL/GenBank/DDBJ whole genome shotgun (WGS) entry which is preliminary data.</text>
</comment>
<dbReference type="InterPro" id="IPR029063">
    <property type="entry name" value="SAM-dependent_MTases_sf"/>
</dbReference>
<dbReference type="Gene3D" id="3.40.50.150">
    <property type="entry name" value="Vaccinia Virus protein VP39"/>
    <property type="match status" value="1"/>
</dbReference>
<proteinExistence type="predicted"/>
<dbReference type="Proteomes" id="UP000177947">
    <property type="component" value="Unassembled WGS sequence"/>
</dbReference>
<dbReference type="Pfam" id="PF08241">
    <property type="entry name" value="Methyltransf_11"/>
    <property type="match status" value="1"/>
</dbReference>
<sequence>MEKGFYKKEGIPAEEIERLKKIDYPSRVSVELIGDMNLKGRKFLDVGAGSNSSLGEFVENSGGKYIALDLRMEMLKNIENQFKQDHLNFYGIQASAKDLPITDESVDFVHQRFVLMHLSPEDQKRDIKEVLRVAKDKVFLLEYDWETLSSRENEDILKEFRDLSFQLMGKSKIDPFMGAKLEMLLGEVGQGLDTDIKKFSREESDYTDELIDLCVISNKMATSILKDEDLASKFSALRDKLSNSHIKFTPPSIVAVTVRK</sequence>
<gene>
    <name evidence="2" type="ORF">A2907_01890</name>
</gene>